<evidence type="ECO:0000256" key="3">
    <source>
        <dbReference type="ARBA" id="ARBA00022691"/>
    </source>
</evidence>
<dbReference type="AlphaFoldDB" id="A0A6J5YNM7"/>
<dbReference type="GO" id="GO:0008171">
    <property type="term" value="F:O-methyltransferase activity"/>
    <property type="evidence" value="ECO:0007669"/>
    <property type="project" value="InterPro"/>
</dbReference>
<keyword evidence="1" id="KW-0489">Methyltransferase</keyword>
<dbReference type="SUPFAM" id="SSF53335">
    <property type="entry name" value="S-adenosyl-L-methionine-dependent methyltransferases"/>
    <property type="match status" value="1"/>
</dbReference>
<accession>A0A6J5YNM7</accession>
<name>A0A6J5YNM7_9ZZZZ</name>
<dbReference type="CDD" id="cd02440">
    <property type="entry name" value="AdoMet_MTases"/>
    <property type="match status" value="1"/>
</dbReference>
<protein>
    <submittedName>
        <fullName evidence="4">Unannotated protein</fullName>
    </submittedName>
</protein>
<evidence type="ECO:0000256" key="1">
    <source>
        <dbReference type="ARBA" id="ARBA00022603"/>
    </source>
</evidence>
<dbReference type="Pfam" id="PF01596">
    <property type="entry name" value="Methyltransf_3"/>
    <property type="match status" value="1"/>
</dbReference>
<organism evidence="4">
    <name type="scientific">freshwater metagenome</name>
    <dbReference type="NCBI Taxonomy" id="449393"/>
    <lineage>
        <taxon>unclassified sequences</taxon>
        <taxon>metagenomes</taxon>
        <taxon>ecological metagenomes</taxon>
    </lineage>
</organism>
<sequence length="208" mass="22406">MNIDPHLYAETFILENSVKQAARARGAENGVVDVSQGAGAYLRQLAHQIKAQSVVEIGTGSGVGSLWLLEGMLASGTLTSIDDEMEHTSIAKLALADAEIEQSRFRLITNSVMDVMTKLTDRAYDLVVFRHNPEDLSFAISEAHRILRSGGVFVVDNFFGGGKVPDPAQRDPKTVALREAGKTIKADTESWVTSLVPVGDGLLLATKL</sequence>
<dbReference type="InterPro" id="IPR002935">
    <property type="entry name" value="SAM_O-MeTrfase"/>
</dbReference>
<keyword evidence="2" id="KW-0808">Transferase</keyword>
<evidence type="ECO:0000313" key="4">
    <source>
        <dbReference type="EMBL" id="CAB4330507.1"/>
    </source>
</evidence>
<dbReference type="InterPro" id="IPR029063">
    <property type="entry name" value="SAM-dependent_MTases_sf"/>
</dbReference>
<proteinExistence type="predicted"/>
<dbReference type="PANTHER" id="PTHR43167">
    <property type="entry name" value="PUTATIVE (AFU_ORTHOLOGUE AFUA_6G01830)-RELATED"/>
    <property type="match status" value="1"/>
</dbReference>
<dbReference type="PROSITE" id="PS51682">
    <property type="entry name" value="SAM_OMT_I"/>
    <property type="match status" value="1"/>
</dbReference>
<dbReference type="GO" id="GO:0032259">
    <property type="term" value="P:methylation"/>
    <property type="evidence" value="ECO:0007669"/>
    <property type="project" value="UniProtKB-KW"/>
</dbReference>
<keyword evidence="3" id="KW-0949">S-adenosyl-L-methionine</keyword>
<dbReference type="PANTHER" id="PTHR43167:SF1">
    <property type="entry name" value="PUTATIVE (AFU_ORTHOLOGUE AFUA_6G01830)-RELATED"/>
    <property type="match status" value="1"/>
</dbReference>
<dbReference type="EMBL" id="CAESAB010000002">
    <property type="protein sequence ID" value="CAB4330507.1"/>
    <property type="molecule type" value="Genomic_DNA"/>
</dbReference>
<reference evidence="4" key="1">
    <citation type="submission" date="2020-05" db="EMBL/GenBank/DDBJ databases">
        <authorList>
            <person name="Chiriac C."/>
            <person name="Salcher M."/>
            <person name="Ghai R."/>
            <person name="Kavagutti S V."/>
        </authorList>
    </citation>
    <scope>NUCLEOTIDE SEQUENCE</scope>
</reference>
<evidence type="ECO:0000256" key="2">
    <source>
        <dbReference type="ARBA" id="ARBA00022679"/>
    </source>
</evidence>
<dbReference type="Gene3D" id="3.40.50.150">
    <property type="entry name" value="Vaccinia Virus protein VP39"/>
    <property type="match status" value="1"/>
</dbReference>
<gene>
    <name evidence="4" type="ORF">UFOPK3820_00128</name>
</gene>